<keyword evidence="3" id="KW-0285">Flavoprotein</keyword>
<dbReference type="Gene3D" id="1.10.540.10">
    <property type="entry name" value="Acyl-CoA dehydrogenase/oxidase, N-terminal domain"/>
    <property type="match status" value="1"/>
</dbReference>
<accession>A0ABP5IPF1</accession>
<reference evidence="9" key="1">
    <citation type="journal article" date="2019" name="Int. J. Syst. Evol. Microbiol.">
        <title>The Global Catalogue of Microorganisms (GCM) 10K type strain sequencing project: providing services to taxonomists for standard genome sequencing and annotation.</title>
        <authorList>
            <consortium name="The Broad Institute Genomics Platform"/>
            <consortium name="The Broad Institute Genome Sequencing Center for Infectious Disease"/>
            <person name="Wu L."/>
            <person name="Ma J."/>
        </authorList>
    </citation>
    <scope>NUCLEOTIDE SEQUENCE [LARGE SCALE GENOMIC DNA]</scope>
    <source>
        <strain evidence="9">JCM 15900</strain>
    </source>
</reference>
<dbReference type="InterPro" id="IPR009100">
    <property type="entry name" value="AcylCoA_DH/oxidase_NM_dom_sf"/>
</dbReference>
<evidence type="ECO:0000313" key="9">
    <source>
        <dbReference type="Proteomes" id="UP001500984"/>
    </source>
</evidence>
<evidence type="ECO:0000256" key="3">
    <source>
        <dbReference type="ARBA" id="ARBA00022630"/>
    </source>
</evidence>
<organism evidence="8 9">
    <name type="scientific">Brevibacterium salitolerans</name>
    <dbReference type="NCBI Taxonomy" id="1403566"/>
    <lineage>
        <taxon>Bacteria</taxon>
        <taxon>Bacillati</taxon>
        <taxon>Actinomycetota</taxon>
        <taxon>Actinomycetes</taxon>
        <taxon>Micrococcales</taxon>
        <taxon>Brevibacteriaceae</taxon>
        <taxon>Brevibacterium</taxon>
    </lineage>
</organism>
<evidence type="ECO:0000256" key="1">
    <source>
        <dbReference type="ARBA" id="ARBA00001974"/>
    </source>
</evidence>
<comment type="cofactor">
    <cofactor evidence="1">
        <name>FAD</name>
        <dbReference type="ChEBI" id="CHEBI:57692"/>
    </cofactor>
</comment>
<evidence type="ECO:0000256" key="5">
    <source>
        <dbReference type="ARBA" id="ARBA00023002"/>
    </source>
</evidence>
<feature type="domain" description="Acyl-CoA dehydrogenase/oxidase C-terminal" evidence="7">
    <location>
        <begin position="251"/>
        <end position="370"/>
    </location>
</feature>
<evidence type="ECO:0000259" key="7">
    <source>
        <dbReference type="Pfam" id="PF00441"/>
    </source>
</evidence>
<evidence type="ECO:0000256" key="6">
    <source>
        <dbReference type="SAM" id="MobiDB-lite"/>
    </source>
</evidence>
<dbReference type="Proteomes" id="UP001500984">
    <property type="component" value="Unassembled WGS sequence"/>
</dbReference>
<dbReference type="InterPro" id="IPR037069">
    <property type="entry name" value="AcylCoA_DH/ox_N_sf"/>
</dbReference>
<keyword evidence="5" id="KW-0560">Oxidoreductase</keyword>
<dbReference type="PANTHER" id="PTHR43884:SF20">
    <property type="entry name" value="ACYL-COA DEHYDROGENASE FADE28"/>
    <property type="match status" value="1"/>
</dbReference>
<dbReference type="Gene3D" id="1.20.140.10">
    <property type="entry name" value="Butyryl-CoA Dehydrogenase, subunit A, domain 3"/>
    <property type="match status" value="1"/>
</dbReference>
<feature type="region of interest" description="Disordered" evidence="6">
    <location>
        <begin position="1"/>
        <end position="20"/>
    </location>
</feature>
<keyword evidence="4" id="KW-0274">FAD</keyword>
<gene>
    <name evidence="8" type="ORF">GCM10009823_28790</name>
</gene>
<evidence type="ECO:0000313" key="8">
    <source>
        <dbReference type="EMBL" id="GAA2104226.1"/>
    </source>
</evidence>
<sequence>MPETDGTKAENLGSRGGGIGDGGSLSLQAAGLEADPDLVDLFESVFARYAENRQTASAGATVPHSAAPEAGLDVALWAQLEELGLTRLTAAEEAGGSGAGWAEAAELLSAAARHGVRVPLAENDLLAEWLREVAGLTAADAHPDDASGTVDSSTTGAGASGNAVRTVAVLDGSGRAAHVPWASAADSILLVWEDRGRHLVAEVAAASVVITPGRNAAGEPRDAIAADLSALVGTEISADVVEQLRLRSALVRAVQVCAALDTALDLSVGHAGARTQFGRPLAKFQGVQAHLADMAAECALARAATESALLEAVATEWSSENLGFLVAAARSCVGHAASAVVRSAHQVHGAIGTTLEHPLHLSTRAALTWRSEYGSLASWDRQVTEAALAAEPGGLWELVTG</sequence>
<comment type="caution">
    <text evidence="8">The sequence shown here is derived from an EMBL/GenBank/DDBJ whole genome shotgun (WGS) entry which is preliminary data.</text>
</comment>
<dbReference type="InterPro" id="IPR009075">
    <property type="entry name" value="AcylCo_DH/oxidase_C"/>
</dbReference>
<dbReference type="PANTHER" id="PTHR43884">
    <property type="entry name" value="ACYL-COA DEHYDROGENASE"/>
    <property type="match status" value="1"/>
</dbReference>
<dbReference type="EMBL" id="BAAAPZ010000017">
    <property type="protein sequence ID" value="GAA2104226.1"/>
    <property type="molecule type" value="Genomic_DNA"/>
</dbReference>
<evidence type="ECO:0000256" key="4">
    <source>
        <dbReference type="ARBA" id="ARBA00022827"/>
    </source>
</evidence>
<name>A0ABP5IPF1_9MICO</name>
<dbReference type="SUPFAM" id="SSF47203">
    <property type="entry name" value="Acyl-CoA dehydrogenase C-terminal domain-like"/>
    <property type="match status" value="1"/>
</dbReference>
<evidence type="ECO:0000256" key="2">
    <source>
        <dbReference type="ARBA" id="ARBA00009347"/>
    </source>
</evidence>
<proteinExistence type="inferred from homology"/>
<dbReference type="Pfam" id="PF00441">
    <property type="entry name" value="Acyl-CoA_dh_1"/>
    <property type="match status" value="1"/>
</dbReference>
<dbReference type="InterPro" id="IPR036250">
    <property type="entry name" value="AcylCo_DH-like_C"/>
</dbReference>
<comment type="similarity">
    <text evidence="2">Belongs to the acyl-CoA dehydrogenase family.</text>
</comment>
<protein>
    <submittedName>
        <fullName evidence="8">Acyl-CoA dehydrogenase family protein</fullName>
    </submittedName>
</protein>
<dbReference type="SUPFAM" id="SSF56645">
    <property type="entry name" value="Acyl-CoA dehydrogenase NM domain-like"/>
    <property type="match status" value="1"/>
</dbReference>
<keyword evidence="9" id="KW-1185">Reference proteome</keyword>